<keyword evidence="6" id="KW-1185">Reference proteome</keyword>
<dbReference type="Gene3D" id="3.40.50.2300">
    <property type="match status" value="1"/>
</dbReference>
<keyword evidence="2" id="KW-0902">Two-component regulatory system</keyword>
<dbReference type="SUPFAM" id="SSF52172">
    <property type="entry name" value="CheY-like"/>
    <property type="match status" value="1"/>
</dbReference>
<dbReference type="SMART" id="SM00448">
    <property type="entry name" value="REC"/>
    <property type="match status" value="1"/>
</dbReference>
<proteinExistence type="predicted"/>
<evidence type="ECO:0000256" key="2">
    <source>
        <dbReference type="ARBA" id="ARBA00023012"/>
    </source>
</evidence>
<dbReference type="PANTHER" id="PTHR44591:SF14">
    <property type="entry name" value="PROTEIN PILG"/>
    <property type="match status" value="1"/>
</dbReference>
<dbReference type="InterPro" id="IPR001789">
    <property type="entry name" value="Sig_transdc_resp-reg_receiver"/>
</dbReference>
<comment type="caution">
    <text evidence="5">The sequence shown here is derived from an EMBL/GenBank/DDBJ whole genome shotgun (WGS) entry which is preliminary data.</text>
</comment>
<evidence type="ECO:0000256" key="3">
    <source>
        <dbReference type="PROSITE-ProRule" id="PRU00169"/>
    </source>
</evidence>
<dbReference type="PROSITE" id="PS50110">
    <property type="entry name" value="RESPONSE_REGULATORY"/>
    <property type="match status" value="1"/>
</dbReference>
<feature type="domain" description="Response regulatory" evidence="4">
    <location>
        <begin position="3"/>
        <end position="119"/>
    </location>
</feature>
<dbReference type="AlphaFoldDB" id="A0A9X3B0B1"/>
<reference evidence="5" key="1">
    <citation type="submission" date="2022-08" db="EMBL/GenBank/DDBJ databases">
        <title>Chelativorans sichuanense sp. nov., a paraffin oil-degrading bacterium isolated from a mixture of oil-based drill cuttings and paddy soil.</title>
        <authorList>
            <person name="Yu J."/>
            <person name="Liu H."/>
            <person name="Chen Q."/>
        </authorList>
    </citation>
    <scope>NUCLEOTIDE SEQUENCE</scope>
    <source>
        <strain evidence="5">SCAU 2101</strain>
    </source>
</reference>
<dbReference type="InterPro" id="IPR050595">
    <property type="entry name" value="Bact_response_regulator"/>
</dbReference>
<gene>
    <name evidence="5" type="ORF">NYR54_12565</name>
</gene>
<evidence type="ECO:0000259" key="4">
    <source>
        <dbReference type="PROSITE" id="PS50110"/>
    </source>
</evidence>
<evidence type="ECO:0000313" key="5">
    <source>
        <dbReference type="EMBL" id="MCT8991114.1"/>
    </source>
</evidence>
<dbReference type="Proteomes" id="UP001149009">
    <property type="component" value="Unassembled WGS sequence"/>
</dbReference>
<name>A0A9X3B0B1_9HYPH</name>
<dbReference type="GO" id="GO:0000160">
    <property type="term" value="P:phosphorelay signal transduction system"/>
    <property type="evidence" value="ECO:0007669"/>
    <property type="project" value="UniProtKB-KW"/>
</dbReference>
<organism evidence="5 6">
    <name type="scientific">Chelativorans petroleitrophicus</name>
    <dbReference type="NCBI Taxonomy" id="2975484"/>
    <lineage>
        <taxon>Bacteria</taxon>
        <taxon>Pseudomonadati</taxon>
        <taxon>Pseudomonadota</taxon>
        <taxon>Alphaproteobacteria</taxon>
        <taxon>Hyphomicrobiales</taxon>
        <taxon>Phyllobacteriaceae</taxon>
        <taxon>Chelativorans</taxon>
    </lineage>
</organism>
<sequence length="124" mass="13878">MKRCLIVDDSSVIRKIARRILAGPTMLVAEAESAAEAIDICTHEMPEIVVVDYRLPDMDSIELIGRLAKLDPQRKPDIIFCVCEFEVSLLTRAKRAGASGYLMKPFTRLQLLESFRELDARAAA</sequence>
<dbReference type="RefSeq" id="WP_261516013.1">
    <property type="nucleotide sequence ID" value="NZ_JAODNV010000013.1"/>
</dbReference>
<dbReference type="PANTHER" id="PTHR44591">
    <property type="entry name" value="STRESS RESPONSE REGULATOR PROTEIN 1"/>
    <property type="match status" value="1"/>
</dbReference>
<dbReference type="InterPro" id="IPR011006">
    <property type="entry name" value="CheY-like_superfamily"/>
</dbReference>
<feature type="modified residue" description="4-aspartylphosphate" evidence="3">
    <location>
        <position position="52"/>
    </location>
</feature>
<dbReference type="EMBL" id="JAODNV010000013">
    <property type="protein sequence ID" value="MCT8991114.1"/>
    <property type="molecule type" value="Genomic_DNA"/>
</dbReference>
<keyword evidence="1 3" id="KW-0597">Phosphoprotein</keyword>
<evidence type="ECO:0000313" key="6">
    <source>
        <dbReference type="Proteomes" id="UP001149009"/>
    </source>
</evidence>
<dbReference type="Pfam" id="PF00072">
    <property type="entry name" value="Response_reg"/>
    <property type="match status" value="1"/>
</dbReference>
<accession>A0A9X3B0B1</accession>
<evidence type="ECO:0000256" key="1">
    <source>
        <dbReference type="ARBA" id="ARBA00022553"/>
    </source>
</evidence>
<protein>
    <submittedName>
        <fullName evidence="5">Response regulator</fullName>
    </submittedName>
</protein>